<dbReference type="KEGG" id="tcu:Tcur_3338"/>
<dbReference type="RefSeq" id="WP_012853660.1">
    <property type="nucleotide sequence ID" value="NC_013510.1"/>
</dbReference>
<name>D1AAG3_THECD</name>
<gene>
    <name evidence="2" type="ordered locus">Tcur_3338</name>
</gene>
<organism evidence="2 3">
    <name type="scientific">Thermomonospora curvata (strain ATCC 19995 / DSM 43183 / JCM 3096 / KCTC 9072 / NBRC 15933 / NCIMB 10081 / Henssen B9)</name>
    <dbReference type="NCBI Taxonomy" id="471852"/>
    <lineage>
        <taxon>Bacteria</taxon>
        <taxon>Bacillati</taxon>
        <taxon>Actinomycetota</taxon>
        <taxon>Actinomycetes</taxon>
        <taxon>Streptosporangiales</taxon>
        <taxon>Thermomonosporaceae</taxon>
        <taxon>Thermomonospora</taxon>
    </lineage>
</organism>
<evidence type="ECO:0000313" key="3">
    <source>
        <dbReference type="Proteomes" id="UP000001918"/>
    </source>
</evidence>
<dbReference type="PANTHER" id="PTHR36222:SF1">
    <property type="entry name" value="SERINE PROTEASE INHIBITOR RV3364C"/>
    <property type="match status" value="1"/>
</dbReference>
<sequence length="133" mass="13843">MSGAGVAGDLNWLLDDLVQRVGQVRKVVVLSRDGLVMGASSQVSREDAEYLAALAAGFHSLAVGAKPHLGCGEVQQTIVEMEEGLFFVVPAGSGSCLALLSEAGANAGLVAYEMTMLVKRVRKQLAASPRTAE</sequence>
<dbReference type="Pfam" id="PF03259">
    <property type="entry name" value="Robl_LC7"/>
    <property type="match status" value="1"/>
</dbReference>
<dbReference type="EMBL" id="CP001738">
    <property type="protein sequence ID" value="ACY98876.1"/>
    <property type="molecule type" value="Genomic_DNA"/>
</dbReference>
<dbReference type="HOGENOM" id="CLU_094585_1_1_11"/>
<dbReference type="STRING" id="471852.Tcur_3338"/>
<evidence type="ECO:0000259" key="1">
    <source>
        <dbReference type="SMART" id="SM00960"/>
    </source>
</evidence>
<reference evidence="2 3" key="1">
    <citation type="journal article" date="2011" name="Stand. Genomic Sci.">
        <title>Complete genome sequence of Thermomonospora curvata type strain (B9).</title>
        <authorList>
            <person name="Chertkov O."/>
            <person name="Sikorski J."/>
            <person name="Nolan M."/>
            <person name="Lapidus A."/>
            <person name="Lucas S."/>
            <person name="Del Rio T.G."/>
            <person name="Tice H."/>
            <person name="Cheng J.F."/>
            <person name="Goodwin L."/>
            <person name="Pitluck S."/>
            <person name="Liolios K."/>
            <person name="Ivanova N."/>
            <person name="Mavromatis K."/>
            <person name="Mikhailova N."/>
            <person name="Ovchinnikova G."/>
            <person name="Pati A."/>
            <person name="Chen A."/>
            <person name="Palaniappan K."/>
            <person name="Djao O.D."/>
            <person name="Land M."/>
            <person name="Hauser L."/>
            <person name="Chang Y.J."/>
            <person name="Jeffries C.D."/>
            <person name="Brettin T."/>
            <person name="Han C."/>
            <person name="Detter J.C."/>
            <person name="Rohde M."/>
            <person name="Goker M."/>
            <person name="Woyke T."/>
            <person name="Bristow J."/>
            <person name="Eisen J.A."/>
            <person name="Markowitz V."/>
            <person name="Hugenholtz P."/>
            <person name="Klenk H.P."/>
            <person name="Kyrpides N.C."/>
        </authorList>
    </citation>
    <scope>NUCLEOTIDE SEQUENCE [LARGE SCALE GENOMIC DNA]</scope>
    <source>
        <strain evidence="3">ATCC 19995 / DSM 43183 / JCM 3096 / KCTC 9072 / NBRC 15933 / NCIMB 10081 / Henssen B9</strain>
    </source>
</reference>
<dbReference type="AlphaFoldDB" id="D1AAG3"/>
<dbReference type="PANTHER" id="PTHR36222">
    <property type="entry name" value="SERINE PROTEASE INHIBITOR RV3364C"/>
    <property type="match status" value="1"/>
</dbReference>
<proteinExistence type="predicted"/>
<dbReference type="OrthoDB" id="5187023at2"/>
<protein>
    <submittedName>
        <fullName evidence="2">Roadblock/LC7 family protein</fullName>
    </submittedName>
</protein>
<dbReference type="Proteomes" id="UP000001918">
    <property type="component" value="Chromosome"/>
</dbReference>
<dbReference type="SUPFAM" id="SSF103196">
    <property type="entry name" value="Roadblock/LC7 domain"/>
    <property type="match status" value="1"/>
</dbReference>
<feature type="domain" description="Roadblock/LAMTOR2" evidence="1">
    <location>
        <begin position="11"/>
        <end position="101"/>
    </location>
</feature>
<dbReference type="SMART" id="SM00960">
    <property type="entry name" value="Robl_LC7"/>
    <property type="match status" value="1"/>
</dbReference>
<keyword evidence="3" id="KW-1185">Reference proteome</keyword>
<dbReference type="InterPro" id="IPR004942">
    <property type="entry name" value="Roadblock/LAMTOR2_dom"/>
</dbReference>
<accession>D1AAG3</accession>
<dbReference type="Gene3D" id="3.30.450.30">
    <property type="entry name" value="Dynein light chain 2a, cytoplasmic"/>
    <property type="match status" value="1"/>
</dbReference>
<dbReference type="InterPro" id="IPR053141">
    <property type="entry name" value="Mycobact_SerProt_Inhib_Rv3364c"/>
</dbReference>
<evidence type="ECO:0000313" key="2">
    <source>
        <dbReference type="EMBL" id="ACY98876.1"/>
    </source>
</evidence>
<dbReference type="eggNOG" id="COG2018">
    <property type="taxonomic scope" value="Bacteria"/>
</dbReference>